<protein>
    <recommendedName>
        <fullName evidence="4">DYW domain-containing protein</fullName>
    </recommendedName>
</protein>
<dbReference type="InterPro" id="IPR032867">
    <property type="entry name" value="DYW_dom"/>
</dbReference>
<dbReference type="PANTHER" id="PTHR47926">
    <property type="entry name" value="PENTATRICOPEPTIDE REPEAT-CONTAINING PROTEIN"/>
    <property type="match status" value="1"/>
</dbReference>
<dbReference type="Pfam" id="PF20430">
    <property type="entry name" value="Eplus_motif"/>
    <property type="match status" value="1"/>
</dbReference>
<dbReference type="Gene3D" id="1.25.40.10">
    <property type="entry name" value="Tetratricopeptide repeat domain"/>
    <property type="match status" value="5"/>
</dbReference>
<dbReference type="NCBIfam" id="TIGR00756">
    <property type="entry name" value="PPR"/>
    <property type="match status" value="7"/>
</dbReference>
<comment type="similarity">
    <text evidence="1">Belongs to the PPR family. PCMP-H subfamily.</text>
</comment>
<dbReference type="Pfam" id="PF13041">
    <property type="entry name" value="PPR_2"/>
    <property type="match status" value="4"/>
</dbReference>
<dbReference type="Pfam" id="PF01535">
    <property type="entry name" value="PPR"/>
    <property type="match status" value="2"/>
</dbReference>
<dbReference type="EMBL" id="JAVIJP010000053">
    <property type="protein sequence ID" value="KAL3624823.1"/>
    <property type="molecule type" value="Genomic_DNA"/>
</dbReference>
<feature type="domain" description="DYW" evidence="4">
    <location>
        <begin position="610"/>
        <end position="702"/>
    </location>
</feature>
<proteinExistence type="inferred from homology"/>
<keyword evidence="6" id="KW-1185">Reference proteome</keyword>
<evidence type="ECO:0000256" key="2">
    <source>
        <dbReference type="ARBA" id="ARBA00022737"/>
    </source>
</evidence>
<dbReference type="Proteomes" id="UP001632038">
    <property type="component" value="Unassembled WGS sequence"/>
</dbReference>
<evidence type="ECO:0000313" key="5">
    <source>
        <dbReference type="EMBL" id="KAL3624823.1"/>
    </source>
</evidence>
<dbReference type="InterPro" id="IPR002885">
    <property type="entry name" value="PPR_rpt"/>
</dbReference>
<dbReference type="InterPro" id="IPR046960">
    <property type="entry name" value="PPR_At4g14850-like_plant"/>
</dbReference>
<feature type="repeat" description="PPR" evidence="3">
    <location>
        <begin position="95"/>
        <end position="129"/>
    </location>
</feature>
<reference evidence="6" key="1">
    <citation type="journal article" date="2024" name="IScience">
        <title>Strigolactones Initiate the Formation of Haustorium-like Structures in Castilleja.</title>
        <authorList>
            <person name="Buerger M."/>
            <person name="Peterson D."/>
            <person name="Chory J."/>
        </authorList>
    </citation>
    <scope>NUCLEOTIDE SEQUENCE [LARGE SCALE GENOMIC DNA]</scope>
</reference>
<accession>A0ABD3C4V5</accession>
<evidence type="ECO:0000313" key="6">
    <source>
        <dbReference type="Proteomes" id="UP001632038"/>
    </source>
</evidence>
<dbReference type="Pfam" id="PF20431">
    <property type="entry name" value="E_motif"/>
    <property type="match status" value="1"/>
</dbReference>
<dbReference type="PANTHER" id="PTHR47926:SF468">
    <property type="entry name" value="PENTATRICOPEPTIDE REPEAT-CONTAINING PROTEIN"/>
    <property type="match status" value="1"/>
</dbReference>
<dbReference type="Pfam" id="PF14432">
    <property type="entry name" value="DYW_deaminase"/>
    <property type="match status" value="1"/>
</dbReference>
<comment type="caution">
    <text evidence="5">The sequence shown here is derived from an EMBL/GenBank/DDBJ whole genome shotgun (WGS) entry which is preliminary data.</text>
</comment>
<dbReference type="PROSITE" id="PS51375">
    <property type="entry name" value="PPR"/>
    <property type="match status" value="5"/>
</dbReference>
<feature type="repeat" description="PPR" evidence="3">
    <location>
        <begin position="157"/>
        <end position="187"/>
    </location>
</feature>
<dbReference type="InterPro" id="IPR011990">
    <property type="entry name" value="TPR-like_helical_dom_sf"/>
</dbReference>
<dbReference type="SUPFAM" id="SSF48452">
    <property type="entry name" value="TPR-like"/>
    <property type="match status" value="1"/>
</dbReference>
<sequence length="702" mass="79081">MATFRAIFKTYPSVHNKTFTISSITSFSTFINPPKSRVPNITRHLNNEKFDENQTIFNTTPTPDVYFSTKMISFHVENLRLDVALNLFDEMPVRDIVVWNVIIKGCVNCGNLDKALKLFNEMPERNVVSWTTVIDGLFKQGKIEEAKRLFWAMPAKDTAAWNAMVHGLFANGRINEAIRLFDAMINKNIISWTTMISGLDQHGMSNDALLMFQKMVRAGIKPSSNTYSCAITSCANACNFCLGSQVHGHVWKHGYVFNVYIAASIITFYANCKRIDECVKAFDENKLHEERNVVIWTALLTGYGANAKHEHALNVFRDMIRLNISPNQSSFTSALNSSREIETIDWGKCIHGLAIKFGFKNDPFVGNSLIVLYTKLGNIKDGILAFDEIERKNLVTWNAIIVGCAQHGRGRWALSFFTRMAKAGFYPDEITFTGLLNSCSHSGMLKKGEHLFKSISRFKNLETKPEHYACMVDILCRNGKVEKAEGLVEKMPVEANSNSSIWLALLSGCRSNSNVEIAERAAKNIFLIDPHCGAAYVLLSNIYAFSGKWADVARIRREMRRVGSVRQPGRSWVVLRGLKHSFVSGDKSHPLSGAIYEKLDWLGEKMKEKGYVSDRRFALHDVEDEQREVALSYHSERLAICFAFISGVEGGVITVMKNLRTCGDCHSAIKVMATVIGREIVARDSSRFHHFRDGVCSCGDYW</sequence>
<dbReference type="AlphaFoldDB" id="A0ABD3C4V5"/>
<gene>
    <name evidence="5" type="ORF">CASFOL_031491</name>
</gene>
<organism evidence="5 6">
    <name type="scientific">Castilleja foliolosa</name>
    <dbReference type="NCBI Taxonomy" id="1961234"/>
    <lineage>
        <taxon>Eukaryota</taxon>
        <taxon>Viridiplantae</taxon>
        <taxon>Streptophyta</taxon>
        <taxon>Embryophyta</taxon>
        <taxon>Tracheophyta</taxon>
        <taxon>Spermatophyta</taxon>
        <taxon>Magnoliopsida</taxon>
        <taxon>eudicotyledons</taxon>
        <taxon>Gunneridae</taxon>
        <taxon>Pentapetalae</taxon>
        <taxon>asterids</taxon>
        <taxon>lamiids</taxon>
        <taxon>Lamiales</taxon>
        <taxon>Orobanchaceae</taxon>
        <taxon>Pedicularideae</taxon>
        <taxon>Castillejinae</taxon>
        <taxon>Castilleja</taxon>
    </lineage>
</organism>
<feature type="repeat" description="PPR" evidence="3">
    <location>
        <begin position="292"/>
        <end position="326"/>
    </location>
</feature>
<feature type="repeat" description="PPR" evidence="3">
    <location>
        <begin position="188"/>
        <end position="222"/>
    </location>
</feature>
<dbReference type="FunFam" id="1.25.40.10:FF:000366">
    <property type="entry name" value="Pentatricopeptide (PPR) repeat-containing protein"/>
    <property type="match status" value="1"/>
</dbReference>
<keyword evidence="2" id="KW-0677">Repeat</keyword>
<dbReference type="InterPro" id="IPR046849">
    <property type="entry name" value="E2_motif"/>
</dbReference>
<dbReference type="FunFam" id="1.25.40.10:FF:000031">
    <property type="entry name" value="Pentatricopeptide repeat-containing protein mitochondrial"/>
    <property type="match status" value="1"/>
</dbReference>
<dbReference type="InterPro" id="IPR046848">
    <property type="entry name" value="E_motif"/>
</dbReference>
<evidence type="ECO:0000256" key="1">
    <source>
        <dbReference type="ARBA" id="ARBA00006643"/>
    </source>
</evidence>
<evidence type="ECO:0000256" key="3">
    <source>
        <dbReference type="PROSITE-ProRule" id="PRU00708"/>
    </source>
</evidence>
<feature type="repeat" description="PPR" evidence="3">
    <location>
        <begin position="393"/>
        <end position="427"/>
    </location>
</feature>
<evidence type="ECO:0000259" key="4">
    <source>
        <dbReference type="Pfam" id="PF14432"/>
    </source>
</evidence>
<name>A0ABD3C4V5_9LAMI</name>